<dbReference type="GO" id="GO:0070482">
    <property type="term" value="P:response to oxygen levels"/>
    <property type="evidence" value="ECO:0007669"/>
    <property type="project" value="TreeGrafter"/>
</dbReference>
<dbReference type="Pfam" id="PF07700">
    <property type="entry name" value="HNOB"/>
    <property type="match status" value="1"/>
</dbReference>
<feature type="domain" description="Haem NO binding associated" evidence="5">
    <location>
        <begin position="227"/>
        <end position="309"/>
    </location>
</feature>
<feature type="domain" description="Heme NO-binding" evidence="4">
    <location>
        <begin position="6"/>
        <end position="118"/>
    </location>
</feature>
<keyword evidence="3" id="KW-0141">cGMP biosynthesis</keyword>
<dbReference type="InterPro" id="IPR038158">
    <property type="entry name" value="H-NOX_domain_sf"/>
</dbReference>
<evidence type="ECO:0000256" key="2">
    <source>
        <dbReference type="ARBA" id="ARBA00022741"/>
    </source>
</evidence>
<dbReference type="GO" id="GO:0019934">
    <property type="term" value="P:cGMP-mediated signaling"/>
    <property type="evidence" value="ECO:0007669"/>
    <property type="project" value="TreeGrafter"/>
</dbReference>
<dbReference type="GO" id="GO:0000166">
    <property type="term" value="F:nucleotide binding"/>
    <property type="evidence" value="ECO:0007669"/>
    <property type="project" value="UniProtKB-KW"/>
</dbReference>
<dbReference type="EMBL" id="VSWD01000008">
    <property type="protein sequence ID" value="KAK3095418.1"/>
    <property type="molecule type" value="Genomic_DNA"/>
</dbReference>
<dbReference type="InterPro" id="IPR042463">
    <property type="entry name" value="HNOB_dom_associated_sf"/>
</dbReference>
<sequence length="323" mass="37884">MVNASQESCAVLGFQKETLLKLIGEYLFEFIKKFGYDEIIRNLAHNILEFIQNLDFIQCYFKEEYQDIITPSFHCDEDSVSDRMVLHYFSHRPGYHSMVEGFVTNAAKCLYKMDLNIDVISITSESVSSDNGFREHVVFNIIAKRILETMDDSPPTFVAQTKKHGERQILKDDVDAVRRKLEQIKRELGEEALPVNKFRSARAKWKAIAKISLLSRGFVPNYPDAISINPRMFIEVFPYHVIFDSTMNVHQSGIKIQQLMPSIRNRSADLKDFFKLKFPRFTDLSFENMKKFIMTPIILELRRERMSKEWTRRPPLMIKGKYR</sequence>
<evidence type="ECO:0000313" key="6">
    <source>
        <dbReference type="EMBL" id="KAK3095418.1"/>
    </source>
</evidence>
<keyword evidence="7" id="KW-1185">Reference proteome</keyword>
<comment type="caution">
    <text evidence="6">The sequence shown here is derived from an EMBL/GenBank/DDBJ whole genome shotgun (WGS) entry which is preliminary data.</text>
</comment>
<dbReference type="AlphaFoldDB" id="A0AA89C1E6"/>
<dbReference type="GO" id="GO:0020037">
    <property type="term" value="F:heme binding"/>
    <property type="evidence" value="ECO:0007669"/>
    <property type="project" value="InterPro"/>
</dbReference>
<evidence type="ECO:0000259" key="5">
    <source>
        <dbReference type="Pfam" id="PF07701"/>
    </source>
</evidence>
<evidence type="ECO:0000313" key="7">
    <source>
        <dbReference type="Proteomes" id="UP001186944"/>
    </source>
</evidence>
<gene>
    <name evidence="6" type="ORF">FSP39_014447</name>
</gene>
<dbReference type="Gene3D" id="3.30.450.260">
    <property type="entry name" value="Haem NO binding associated domain"/>
    <property type="match status" value="1"/>
</dbReference>
<dbReference type="SUPFAM" id="SSF111126">
    <property type="entry name" value="Ligand-binding domain in the NO signalling and Golgi transport"/>
    <property type="match status" value="1"/>
</dbReference>
<accession>A0AA89C1E6</accession>
<dbReference type="InterPro" id="IPR011644">
    <property type="entry name" value="Heme_NO-bd"/>
</dbReference>
<dbReference type="PANTHER" id="PTHR45655">
    <property type="entry name" value="GUANYLATE CYCLASE SOLUBLE SUBUNIT BETA-2"/>
    <property type="match status" value="1"/>
</dbReference>
<evidence type="ECO:0000259" key="4">
    <source>
        <dbReference type="Pfam" id="PF07700"/>
    </source>
</evidence>
<protein>
    <recommendedName>
        <fullName evidence="1">guanylate cyclase</fullName>
        <ecNumber evidence="1">4.6.1.2</ecNumber>
    </recommendedName>
</protein>
<dbReference type="Proteomes" id="UP001186944">
    <property type="component" value="Unassembled WGS sequence"/>
</dbReference>
<keyword evidence="2" id="KW-0547">Nucleotide-binding</keyword>
<reference evidence="6" key="1">
    <citation type="submission" date="2019-08" db="EMBL/GenBank/DDBJ databases">
        <title>The improved chromosome-level genome for the pearl oyster Pinctada fucata martensii using PacBio sequencing and Hi-C.</title>
        <authorList>
            <person name="Zheng Z."/>
        </authorList>
    </citation>
    <scope>NUCLEOTIDE SEQUENCE</scope>
    <source>
        <strain evidence="6">ZZ-2019</strain>
        <tissue evidence="6">Adductor muscle</tissue>
    </source>
</reference>
<dbReference type="GO" id="GO:0004383">
    <property type="term" value="F:guanylate cyclase activity"/>
    <property type="evidence" value="ECO:0007669"/>
    <property type="project" value="UniProtKB-EC"/>
</dbReference>
<dbReference type="Pfam" id="PF07701">
    <property type="entry name" value="HNOBA"/>
    <property type="match status" value="1"/>
</dbReference>
<dbReference type="PANTHER" id="PTHR45655:SF13">
    <property type="entry name" value="SOLUBLE GUANYLATE CYCLASE GCY-32-RELATED"/>
    <property type="match status" value="1"/>
</dbReference>
<dbReference type="InterPro" id="IPR024096">
    <property type="entry name" value="NO_sig/Golgi_transp_ligand-bd"/>
</dbReference>
<proteinExistence type="predicted"/>
<dbReference type="EC" id="4.6.1.2" evidence="1"/>
<organism evidence="6 7">
    <name type="scientific">Pinctada imbricata</name>
    <name type="common">Atlantic pearl-oyster</name>
    <name type="synonym">Pinctada martensii</name>
    <dbReference type="NCBI Taxonomy" id="66713"/>
    <lineage>
        <taxon>Eukaryota</taxon>
        <taxon>Metazoa</taxon>
        <taxon>Spiralia</taxon>
        <taxon>Lophotrochozoa</taxon>
        <taxon>Mollusca</taxon>
        <taxon>Bivalvia</taxon>
        <taxon>Autobranchia</taxon>
        <taxon>Pteriomorphia</taxon>
        <taxon>Pterioida</taxon>
        <taxon>Pterioidea</taxon>
        <taxon>Pteriidae</taxon>
        <taxon>Pinctada</taxon>
    </lineage>
</organism>
<name>A0AA89C1E6_PINIB</name>
<evidence type="ECO:0000256" key="3">
    <source>
        <dbReference type="ARBA" id="ARBA00023293"/>
    </source>
</evidence>
<evidence type="ECO:0000256" key="1">
    <source>
        <dbReference type="ARBA" id="ARBA00012202"/>
    </source>
</evidence>
<dbReference type="InterPro" id="IPR011645">
    <property type="entry name" value="HNOB_dom_associated"/>
</dbReference>
<dbReference type="GO" id="GO:0008074">
    <property type="term" value="C:guanylate cyclase complex, soluble"/>
    <property type="evidence" value="ECO:0007669"/>
    <property type="project" value="TreeGrafter"/>
</dbReference>
<dbReference type="Gene3D" id="3.90.1520.10">
    <property type="entry name" value="H-NOX domain"/>
    <property type="match status" value="1"/>
</dbReference>